<accession>A0ABP8S561</accession>
<name>A0ABP8S561_9ACTN</name>
<evidence type="ECO:0000313" key="2">
    <source>
        <dbReference type="EMBL" id="GAA4562550.1"/>
    </source>
</evidence>
<keyword evidence="3" id="KW-1185">Reference proteome</keyword>
<evidence type="ECO:0000313" key="3">
    <source>
        <dbReference type="Proteomes" id="UP001500307"/>
    </source>
</evidence>
<dbReference type="EMBL" id="BAABGU010000002">
    <property type="protein sequence ID" value="GAA4562550.1"/>
    <property type="molecule type" value="Genomic_DNA"/>
</dbReference>
<organism evidence="2 3">
    <name type="scientific">Micromonospora coerulea</name>
    <dbReference type="NCBI Taxonomy" id="47856"/>
    <lineage>
        <taxon>Bacteria</taxon>
        <taxon>Bacillati</taxon>
        <taxon>Actinomycetota</taxon>
        <taxon>Actinomycetes</taxon>
        <taxon>Micromonosporales</taxon>
        <taxon>Micromonosporaceae</taxon>
        <taxon>Micromonospora</taxon>
    </lineage>
</organism>
<feature type="region of interest" description="Disordered" evidence="1">
    <location>
        <begin position="1"/>
        <end position="23"/>
    </location>
</feature>
<gene>
    <name evidence="2" type="ORF">GCM10023176_04300</name>
</gene>
<feature type="compositionally biased region" description="Basic and acidic residues" evidence="1">
    <location>
        <begin position="13"/>
        <end position="22"/>
    </location>
</feature>
<dbReference type="Proteomes" id="UP001500307">
    <property type="component" value="Unassembled WGS sequence"/>
</dbReference>
<protein>
    <submittedName>
        <fullName evidence="2">Uncharacterized protein</fullName>
    </submittedName>
</protein>
<proteinExistence type="predicted"/>
<reference evidence="3" key="1">
    <citation type="journal article" date="2019" name="Int. J. Syst. Evol. Microbiol.">
        <title>The Global Catalogue of Microorganisms (GCM) 10K type strain sequencing project: providing services to taxonomists for standard genome sequencing and annotation.</title>
        <authorList>
            <consortium name="The Broad Institute Genomics Platform"/>
            <consortium name="The Broad Institute Genome Sequencing Center for Infectious Disease"/>
            <person name="Wu L."/>
            <person name="Ma J."/>
        </authorList>
    </citation>
    <scope>NUCLEOTIDE SEQUENCE [LARGE SCALE GENOMIC DNA]</scope>
    <source>
        <strain evidence="3">JCM 3175</strain>
    </source>
</reference>
<comment type="caution">
    <text evidence="2">The sequence shown here is derived from an EMBL/GenBank/DDBJ whole genome shotgun (WGS) entry which is preliminary data.</text>
</comment>
<sequence>MNRRYHRTATTITRREPEPGERRLRRQPRVDGFTAQACLALANAQRNSARDGTWYVEYSKVRPAGDGWHYETTGGVDKQDEE</sequence>
<evidence type="ECO:0000256" key="1">
    <source>
        <dbReference type="SAM" id="MobiDB-lite"/>
    </source>
</evidence>